<dbReference type="OrthoDB" id="62560at2759"/>
<dbReference type="GO" id="GO:0005525">
    <property type="term" value="F:GTP binding"/>
    <property type="evidence" value="ECO:0007669"/>
    <property type="project" value="UniProtKB-UniRule"/>
</dbReference>
<organism evidence="17 18">
    <name type="scientific">Cloeon dipterum</name>
    <dbReference type="NCBI Taxonomy" id="197152"/>
    <lineage>
        <taxon>Eukaryota</taxon>
        <taxon>Metazoa</taxon>
        <taxon>Ecdysozoa</taxon>
        <taxon>Arthropoda</taxon>
        <taxon>Hexapoda</taxon>
        <taxon>Insecta</taxon>
        <taxon>Pterygota</taxon>
        <taxon>Palaeoptera</taxon>
        <taxon>Ephemeroptera</taxon>
        <taxon>Pisciforma</taxon>
        <taxon>Baetidae</taxon>
        <taxon>Cloeon</taxon>
    </lineage>
</organism>
<sequence>MYIIVKNNFQIRTTCFEGFKSMKAALVSTKLHHLYRNLIWRSFSTKFAMANSKFEYVRNFETDDRCLPNTWIVVRVDGRGFHKFSEKHEFAKPNDKRSLDLMGKAAGRVMTEFKEICLAYGQSDEFSFVFKRDMDLHKRRASKLMTSVASIFTSAFVFHWPQFFDIPLKYPPSFDGRVVLYPSTQNLRDYLSWRQADCHINNLYNTAFWTLVLKGNLTNAEAEKRLCGTFANDKNEILFSEFGINYNNEPQLFRKGTVLVRDKKKKSEEELEGRLTKDILALNEDIIGDAFWNNHKILD</sequence>
<evidence type="ECO:0000256" key="7">
    <source>
        <dbReference type="ARBA" id="ARBA00022842"/>
    </source>
</evidence>
<keyword evidence="6 12" id="KW-0547">Nucleotide-binding</keyword>
<dbReference type="FunFam" id="3.30.70.3000:FF:000001">
    <property type="entry name" value="tRNA(His) guanylyltransferase"/>
    <property type="match status" value="1"/>
</dbReference>
<dbReference type="InterPro" id="IPR038469">
    <property type="entry name" value="tRNAHis_GuaTrfase_Thg1_sf"/>
</dbReference>
<feature type="binding site" evidence="14">
    <location>
        <position position="124"/>
    </location>
    <ligand>
        <name>Mg(2+)</name>
        <dbReference type="ChEBI" id="CHEBI:18420"/>
        <label>2</label>
        <note>catalytic</note>
    </ligand>
</feature>
<evidence type="ECO:0000256" key="1">
    <source>
        <dbReference type="ARBA" id="ARBA00010113"/>
    </source>
</evidence>
<name>A0A8S1C8X3_9INSE</name>
<feature type="binding site" evidence="13">
    <location>
        <begin position="123"/>
        <end position="124"/>
    </location>
    <ligand>
        <name>GTP</name>
        <dbReference type="ChEBI" id="CHEBI:37565"/>
    </ligand>
</feature>
<keyword evidence="2 12" id="KW-0808">Transferase</keyword>
<feature type="binding site" evidence="14">
    <location>
        <position position="78"/>
    </location>
    <ligand>
        <name>Mg(2+)</name>
        <dbReference type="ChEBI" id="CHEBI:18420"/>
        <label>1</label>
        <note>catalytic</note>
    </ligand>
</feature>
<evidence type="ECO:0000256" key="2">
    <source>
        <dbReference type="ARBA" id="ARBA00022679"/>
    </source>
</evidence>
<dbReference type="GO" id="GO:0006400">
    <property type="term" value="P:tRNA modification"/>
    <property type="evidence" value="ECO:0007669"/>
    <property type="project" value="UniProtKB-UniRule"/>
</dbReference>
<feature type="domain" description="Thg1 C-terminal" evidence="16">
    <location>
        <begin position="185"/>
        <end position="270"/>
    </location>
</feature>
<dbReference type="PANTHER" id="PTHR12729:SF6">
    <property type="entry name" value="TRNA(HIS) GUANYLYLTRANSFERASE-RELATED"/>
    <property type="match status" value="1"/>
</dbReference>
<evidence type="ECO:0000259" key="15">
    <source>
        <dbReference type="Pfam" id="PF04446"/>
    </source>
</evidence>
<evidence type="ECO:0000256" key="5">
    <source>
        <dbReference type="ARBA" id="ARBA00022723"/>
    </source>
</evidence>
<dbReference type="AlphaFoldDB" id="A0A8S1C8X3"/>
<keyword evidence="3 12" id="KW-0819">tRNA processing</keyword>
<dbReference type="EMBL" id="CADEPI010000038">
    <property type="protein sequence ID" value="CAB3368522.1"/>
    <property type="molecule type" value="Genomic_DNA"/>
</dbReference>
<protein>
    <recommendedName>
        <fullName evidence="12">tRNA(His) guanylyltransferase</fullName>
        <ecNumber evidence="12">2.7.7.79</ecNumber>
    </recommendedName>
    <alternativeName>
        <fullName evidence="12">tRNA-histidine guanylyltransferase</fullName>
    </alternativeName>
</protein>
<evidence type="ECO:0000256" key="4">
    <source>
        <dbReference type="ARBA" id="ARBA00022695"/>
    </source>
</evidence>
<evidence type="ECO:0000256" key="11">
    <source>
        <dbReference type="ARBA" id="ARBA00065710"/>
    </source>
</evidence>
<dbReference type="InterPro" id="IPR007537">
    <property type="entry name" value="tRNAHis_GuaTrfase_Thg1"/>
</dbReference>
<comment type="similarity">
    <text evidence="1 12">Belongs to the tRNA(His) guanylyltransferase family.</text>
</comment>
<dbReference type="Proteomes" id="UP000494165">
    <property type="component" value="Unassembled WGS sequence"/>
</dbReference>
<feature type="binding site" evidence="13">
    <location>
        <begin position="77"/>
        <end position="82"/>
    </location>
    <ligand>
        <name>GTP</name>
        <dbReference type="ChEBI" id="CHEBI:37565"/>
    </ligand>
</feature>
<dbReference type="GO" id="GO:0008193">
    <property type="term" value="F:tRNA guanylyltransferase activity"/>
    <property type="evidence" value="ECO:0007669"/>
    <property type="project" value="UniProtKB-UniRule"/>
</dbReference>
<keyword evidence="7 12" id="KW-0460">Magnesium</keyword>
<dbReference type="PANTHER" id="PTHR12729">
    <property type="entry name" value="TRNA(HIS) GUANYLYLTRANSFERASE-RELATED"/>
    <property type="match status" value="1"/>
</dbReference>
<evidence type="ECO:0000256" key="13">
    <source>
        <dbReference type="PIRSR" id="PIRSR028980-1"/>
    </source>
</evidence>
<comment type="cofactor">
    <cofactor evidence="14">
        <name>Mg(2+)</name>
        <dbReference type="ChEBI" id="CHEBI:18420"/>
    </cofactor>
    <text evidence="14">Binds 2 magnesium ions per subunit.</text>
</comment>
<comment type="subunit">
    <text evidence="11">Homotetramer. Interacts with MFN1 and MFN2; functions as a guanyl-nucleotide exchange factor/GEF for MFN2 and also probably MFN1.</text>
</comment>
<comment type="caution">
    <text evidence="17">The sequence shown here is derived from an EMBL/GenBank/DDBJ whole genome shotgun (WGS) entry which is preliminary data.</text>
</comment>
<evidence type="ECO:0000256" key="6">
    <source>
        <dbReference type="ARBA" id="ARBA00022741"/>
    </source>
</evidence>
<evidence type="ECO:0000256" key="9">
    <source>
        <dbReference type="ARBA" id="ARBA00047281"/>
    </source>
</evidence>
<evidence type="ECO:0000256" key="14">
    <source>
        <dbReference type="PIRSR" id="PIRSR028980-2"/>
    </source>
</evidence>
<comment type="catalytic activity">
    <reaction evidence="9 12">
        <text>a 5'-end ribonucleotide-tRNA(His) + GTP + ATP + H2O = a 5'-end phospho-guanosine-ribonucleotide-tRNA(His) + AMP + 2 diphosphate + H(+)</text>
        <dbReference type="Rhea" id="RHEA:54564"/>
        <dbReference type="Rhea" id="RHEA-COMP:14193"/>
        <dbReference type="Rhea" id="RHEA-COMP:14917"/>
        <dbReference type="ChEBI" id="CHEBI:15377"/>
        <dbReference type="ChEBI" id="CHEBI:15378"/>
        <dbReference type="ChEBI" id="CHEBI:30616"/>
        <dbReference type="ChEBI" id="CHEBI:33019"/>
        <dbReference type="ChEBI" id="CHEBI:37565"/>
        <dbReference type="ChEBI" id="CHEBI:138282"/>
        <dbReference type="ChEBI" id="CHEBI:141847"/>
        <dbReference type="ChEBI" id="CHEBI:456215"/>
        <dbReference type="EC" id="2.7.7.79"/>
    </reaction>
</comment>
<evidence type="ECO:0000256" key="3">
    <source>
        <dbReference type="ARBA" id="ARBA00022694"/>
    </source>
</evidence>
<keyword evidence="5 12" id="KW-0479">Metal-binding</keyword>
<dbReference type="InterPro" id="IPR025845">
    <property type="entry name" value="Thg1_C_dom"/>
</dbReference>
<dbReference type="GO" id="GO:0000287">
    <property type="term" value="F:magnesium ion binding"/>
    <property type="evidence" value="ECO:0007669"/>
    <property type="project" value="UniProtKB-UniRule"/>
</dbReference>
<dbReference type="Pfam" id="PF14413">
    <property type="entry name" value="Thg1C"/>
    <property type="match status" value="1"/>
</dbReference>
<evidence type="ECO:0000256" key="12">
    <source>
        <dbReference type="PIRNR" id="PIRNR028980"/>
    </source>
</evidence>
<evidence type="ECO:0000313" key="18">
    <source>
        <dbReference type="Proteomes" id="UP000494165"/>
    </source>
</evidence>
<keyword evidence="18" id="KW-1185">Reference proteome</keyword>
<keyword evidence="8 12" id="KW-0342">GTP-binding</keyword>
<dbReference type="Gene3D" id="3.30.70.3000">
    <property type="match status" value="1"/>
</dbReference>
<feature type="binding site" evidence="14">
    <location>
        <position position="77"/>
    </location>
    <ligand>
        <name>Mg(2+)</name>
        <dbReference type="ChEBI" id="CHEBI:18420"/>
        <label>2</label>
        <note>catalytic</note>
    </ligand>
</feature>
<feature type="domain" description="tRNAHis guanylyltransferase catalytic" evidence="15">
    <location>
        <begin position="54"/>
        <end position="182"/>
    </location>
</feature>
<evidence type="ECO:0000259" key="16">
    <source>
        <dbReference type="Pfam" id="PF14413"/>
    </source>
</evidence>
<evidence type="ECO:0000256" key="10">
    <source>
        <dbReference type="ARBA" id="ARBA00058346"/>
    </source>
</evidence>
<dbReference type="Pfam" id="PF04446">
    <property type="entry name" value="Thg1"/>
    <property type="match status" value="1"/>
</dbReference>
<proteinExistence type="inferred from homology"/>
<dbReference type="EC" id="2.7.7.79" evidence="12"/>
<comment type="function">
    <text evidence="10">Adds a GMP to the 5'-end of tRNA(His) after transcription and RNase P cleavage. This step is essential for proper recognition of the tRNA and for the fidelity of protein synthesis. Also functions as a guanyl-nucleotide exchange factor/GEF for the MFN1 and MFN2 mitofusins thereby regulating mitochondrial fusion. By regulating both mitochondrial dynamics and bioenergetic function, it contributes to cell survival following oxidative stress.</text>
</comment>
<keyword evidence="4 12" id="KW-0548">Nucleotidyltransferase</keyword>
<evidence type="ECO:0000256" key="8">
    <source>
        <dbReference type="ARBA" id="ARBA00023134"/>
    </source>
</evidence>
<gene>
    <name evidence="17" type="ORF">CLODIP_2_CD07256</name>
</gene>
<evidence type="ECO:0000313" key="17">
    <source>
        <dbReference type="EMBL" id="CAB3368522.1"/>
    </source>
</evidence>
<feature type="binding site" evidence="14">
    <location>
        <position position="77"/>
    </location>
    <ligand>
        <name>Mg(2+)</name>
        <dbReference type="ChEBI" id="CHEBI:18420"/>
        <label>1</label>
        <note>catalytic</note>
    </ligand>
</feature>
<dbReference type="PIRSF" id="PIRSF028980">
    <property type="entry name" value="tRNAHis_guanylyltransferase"/>
    <property type="match status" value="1"/>
</dbReference>
<accession>A0A8S1C8X3</accession>
<feature type="binding site" evidence="14">
    <location>
        <position position="124"/>
    </location>
    <ligand>
        <name>Mg(2+)</name>
        <dbReference type="ChEBI" id="CHEBI:18420"/>
        <label>1</label>
        <note>catalytic</note>
    </ligand>
</feature>
<dbReference type="InterPro" id="IPR024956">
    <property type="entry name" value="tRNAHis_GuaTrfase_cat"/>
</dbReference>
<reference evidence="17 18" key="1">
    <citation type="submission" date="2020-04" db="EMBL/GenBank/DDBJ databases">
        <authorList>
            <person name="Alioto T."/>
            <person name="Alioto T."/>
            <person name="Gomez Garrido J."/>
        </authorList>
    </citation>
    <scope>NUCLEOTIDE SEQUENCE [LARGE SCALE GENOMIC DNA]</scope>
</reference>